<feature type="transmembrane region" description="Helical" evidence="2">
    <location>
        <begin position="204"/>
        <end position="221"/>
    </location>
</feature>
<keyword evidence="2" id="KW-0472">Membrane</keyword>
<feature type="region of interest" description="Disordered" evidence="1">
    <location>
        <begin position="1"/>
        <end position="20"/>
    </location>
</feature>
<dbReference type="OrthoDB" id="1922492at2759"/>
<dbReference type="STRING" id="981085.W9SA08"/>
<evidence type="ECO:0000256" key="1">
    <source>
        <dbReference type="SAM" id="MobiDB-lite"/>
    </source>
</evidence>
<name>W9SA08_9ROSA</name>
<sequence>MATNSREARRKKIMERSSDRLALITSRIQTLPSSSSSSSSPSPSADLQPFDSQSNLSYATNVSSDGEDKTSSSLLPEDNHSTNAGQTKADFGGSTPIPSLSKSETNPEAIQSPASESGVLRSDLFSSTDRSTYVSNLATERHVQPQAEKRNFFSPSQISSAFAATETTRLCCSVAVALLVVLSYLGFPILSIKIISSSLSFRPLYLVLLTNVTVVIAQLLGKQRSLGRADRGGNTTPAAGGNDWTEQLGKTLEIGLLIQRVADAVFMDCAVYAVIVVCGLSFTQKFR</sequence>
<dbReference type="AlphaFoldDB" id="W9SA08"/>
<keyword evidence="2" id="KW-1133">Transmembrane helix</keyword>
<reference evidence="4" key="1">
    <citation type="submission" date="2013-01" db="EMBL/GenBank/DDBJ databases">
        <title>Draft Genome Sequence of a Mulberry Tree, Morus notabilis C.K. Schneid.</title>
        <authorList>
            <person name="He N."/>
            <person name="Zhao S."/>
        </authorList>
    </citation>
    <scope>NUCLEOTIDE SEQUENCE</scope>
</reference>
<feature type="compositionally biased region" description="Low complexity" evidence="1">
    <location>
        <begin position="32"/>
        <end position="44"/>
    </location>
</feature>
<keyword evidence="4" id="KW-1185">Reference proteome</keyword>
<dbReference type="KEGG" id="mnt:21402811"/>
<dbReference type="PANTHER" id="PTHR35469:SF4">
    <property type="entry name" value="TRANSMEMBRANE PROTEIN"/>
    <property type="match status" value="1"/>
</dbReference>
<protein>
    <submittedName>
        <fullName evidence="3">Uncharacterized protein</fullName>
    </submittedName>
</protein>
<evidence type="ECO:0000256" key="2">
    <source>
        <dbReference type="SAM" id="Phobius"/>
    </source>
</evidence>
<feature type="compositionally biased region" description="Polar residues" evidence="1">
    <location>
        <begin position="96"/>
        <end position="115"/>
    </location>
</feature>
<organism evidence="3 4">
    <name type="scientific">Morus notabilis</name>
    <dbReference type="NCBI Taxonomy" id="981085"/>
    <lineage>
        <taxon>Eukaryota</taxon>
        <taxon>Viridiplantae</taxon>
        <taxon>Streptophyta</taxon>
        <taxon>Embryophyta</taxon>
        <taxon>Tracheophyta</taxon>
        <taxon>Spermatophyta</taxon>
        <taxon>Magnoliopsida</taxon>
        <taxon>eudicotyledons</taxon>
        <taxon>Gunneridae</taxon>
        <taxon>Pentapetalae</taxon>
        <taxon>rosids</taxon>
        <taxon>fabids</taxon>
        <taxon>Rosales</taxon>
        <taxon>Moraceae</taxon>
        <taxon>Moreae</taxon>
        <taxon>Morus</taxon>
    </lineage>
</organism>
<evidence type="ECO:0000313" key="4">
    <source>
        <dbReference type="Proteomes" id="UP000030645"/>
    </source>
</evidence>
<feature type="region of interest" description="Disordered" evidence="1">
    <location>
        <begin position="26"/>
        <end position="118"/>
    </location>
</feature>
<accession>W9SA08</accession>
<proteinExistence type="predicted"/>
<gene>
    <name evidence="3" type="ORF">L484_019894</name>
</gene>
<dbReference type="eggNOG" id="ENOG502RZXQ">
    <property type="taxonomic scope" value="Eukaryota"/>
</dbReference>
<dbReference type="EMBL" id="KE346312">
    <property type="protein sequence ID" value="EXC32780.1"/>
    <property type="molecule type" value="Genomic_DNA"/>
</dbReference>
<evidence type="ECO:0000313" key="3">
    <source>
        <dbReference type="EMBL" id="EXC32780.1"/>
    </source>
</evidence>
<dbReference type="Proteomes" id="UP000030645">
    <property type="component" value="Unassembled WGS sequence"/>
</dbReference>
<feature type="transmembrane region" description="Helical" evidence="2">
    <location>
        <begin position="174"/>
        <end position="192"/>
    </location>
</feature>
<dbReference type="PANTHER" id="PTHR35469">
    <property type="entry name" value="TRANSMEMBRANE PROTEIN"/>
    <property type="match status" value="1"/>
</dbReference>
<keyword evidence="2" id="KW-0812">Transmembrane</keyword>
<feature type="compositionally biased region" description="Polar residues" evidence="1">
    <location>
        <begin position="50"/>
        <end position="64"/>
    </location>
</feature>